<protein>
    <submittedName>
        <fullName evidence="2">Uncharacterized protein</fullName>
    </submittedName>
</protein>
<proteinExistence type="predicted"/>
<evidence type="ECO:0000256" key="1">
    <source>
        <dbReference type="SAM" id="MobiDB-lite"/>
    </source>
</evidence>
<dbReference type="Proteomes" id="UP000518752">
    <property type="component" value="Unassembled WGS sequence"/>
</dbReference>
<organism evidence="2 3">
    <name type="scientific">Collybiopsis confluens</name>
    <dbReference type="NCBI Taxonomy" id="2823264"/>
    <lineage>
        <taxon>Eukaryota</taxon>
        <taxon>Fungi</taxon>
        <taxon>Dikarya</taxon>
        <taxon>Basidiomycota</taxon>
        <taxon>Agaricomycotina</taxon>
        <taxon>Agaricomycetes</taxon>
        <taxon>Agaricomycetidae</taxon>
        <taxon>Agaricales</taxon>
        <taxon>Marasmiineae</taxon>
        <taxon>Omphalotaceae</taxon>
        <taxon>Collybiopsis</taxon>
    </lineage>
</organism>
<gene>
    <name evidence="2" type="ORF">D9757_006581</name>
</gene>
<evidence type="ECO:0000313" key="3">
    <source>
        <dbReference type="Proteomes" id="UP000518752"/>
    </source>
</evidence>
<name>A0A8H5MAQ3_9AGAR</name>
<dbReference type="EMBL" id="JAACJN010000031">
    <property type="protein sequence ID" value="KAF5387575.1"/>
    <property type="molecule type" value="Genomic_DNA"/>
</dbReference>
<evidence type="ECO:0000313" key="2">
    <source>
        <dbReference type="EMBL" id="KAF5387575.1"/>
    </source>
</evidence>
<dbReference type="AlphaFoldDB" id="A0A8H5MAQ3"/>
<comment type="caution">
    <text evidence="2">The sequence shown here is derived from an EMBL/GenBank/DDBJ whole genome shotgun (WGS) entry which is preliminary data.</text>
</comment>
<reference evidence="2 3" key="1">
    <citation type="journal article" date="2020" name="ISME J.">
        <title>Uncovering the hidden diversity of litter-decomposition mechanisms in mushroom-forming fungi.</title>
        <authorList>
            <person name="Floudas D."/>
            <person name="Bentzer J."/>
            <person name="Ahren D."/>
            <person name="Johansson T."/>
            <person name="Persson P."/>
            <person name="Tunlid A."/>
        </authorList>
    </citation>
    <scope>NUCLEOTIDE SEQUENCE [LARGE SCALE GENOMIC DNA]</scope>
    <source>
        <strain evidence="2 3">CBS 406.79</strain>
    </source>
</reference>
<feature type="compositionally biased region" description="Polar residues" evidence="1">
    <location>
        <begin position="27"/>
        <end position="38"/>
    </location>
</feature>
<feature type="compositionally biased region" description="Pro residues" evidence="1">
    <location>
        <begin position="47"/>
        <end position="57"/>
    </location>
</feature>
<sequence length="112" mass="12233">MVVAYRKRRRLGIWRSQLDNAIVNPPSGHSTWSSQNNASPPGGNYYPPTPNSPPPSGPFSHQGNHHAPFPGSLPSNTGYEYRSEGSYFSPPSSYPTGHPPTPPYGGYLPSRR</sequence>
<keyword evidence="3" id="KW-1185">Reference proteome</keyword>
<accession>A0A8H5MAQ3</accession>
<feature type="region of interest" description="Disordered" evidence="1">
    <location>
        <begin position="20"/>
        <end position="112"/>
    </location>
</feature>